<accession>A0A9D4DDW2</accession>
<evidence type="ECO:0000313" key="3">
    <source>
        <dbReference type="Proteomes" id="UP000828390"/>
    </source>
</evidence>
<evidence type="ECO:0000313" key="2">
    <source>
        <dbReference type="EMBL" id="KAH3747554.1"/>
    </source>
</evidence>
<keyword evidence="1" id="KW-0732">Signal</keyword>
<organism evidence="2 3">
    <name type="scientific">Dreissena polymorpha</name>
    <name type="common">Zebra mussel</name>
    <name type="synonym">Mytilus polymorpha</name>
    <dbReference type="NCBI Taxonomy" id="45954"/>
    <lineage>
        <taxon>Eukaryota</taxon>
        <taxon>Metazoa</taxon>
        <taxon>Spiralia</taxon>
        <taxon>Lophotrochozoa</taxon>
        <taxon>Mollusca</taxon>
        <taxon>Bivalvia</taxon>
        <taxon>Autobranchia</taxon>
        <taxon>Heteroconchia</taxon>
        <taxon>Euheterodonta</taxon>
        <taxon>Imparidentia</taxon>
        <taxon>Neoheterodontei</taxon>
        <taxon>Myida</taxon>
        <taxon>Dreissenoidea</taxon>
        <taxon>Dreissenidae</taxon>
        <taxon>Dreissena</taxon>
    </lineage>
</organism>
<name>A0A9D4DDW2_DREPO</name>
<proteinExistence type="predicted"/>
<comment type="caution">
    <text evidence="2">The sequence shown here is derived from an EMBL/GenBank/DDBJ whole genome shotgun (WGS) entry which is preliminary data.</text>
</comment>
<gene>
    <name evidence="2" type="ORF">DPMN_181981</name>
</gene>
<dbReference type="Proteomes" id="UP000828390">
    <property type="component" value="Unassembled WGS sequence"/>
</dbReference>
<keyword evidence="3" id="KW-1185">Reference proteome</keyword>
<reference evidence="2" key="2">
    <citation type="submission" date="2020-11" db="EMBL/GenBank/DDBJ databases">
        <authorList>
            <person name="McCartney M.A."/>
            <person name="Auch B."/>
            <person name="Kono T."/>
            <person name="Mallez S."/>
            <person name="Becker A."/>
            <person name="Gohl D.M."/>
            <person name="Silverstein K.A.T."/>
            <person name="Koren S."/>
            <person name="Bechman K.B."/>
            <person name="Herman A."/>
            <person name="Abrahante J.E."/>
            <person name="Garbe J."/>
        </authorList>
    </citation>
    <scope>NUCLEOTIDE SEQUENCE</scope>
    <source>
        <strain evidence="2">Duluth1</strain>
        <tissue evidence="2">Whole animal</tissue>
    </source>
</reference>
<dbReference type="AlphaFoldDB" id="A0A9D4DDW2"/>
<dbReference type="EMBL" id="JAIWYP010000010">
    <property type="protein sequence ID" value="KAH3747554.1"/>
    <property type="molecule type" value="Genomic_DNA"/>
</dbReference>
<reference evidence="2" key="1">
    <citation type="journal article" date="2019" name="bioRxiv">
        <title>The Genome of the Zebra Mussel, Dreissena polymorpha: A Resource for Invasive Species Research.</title>
        <authorList>
            <person name="McCartney M.A."/>
            <person name="Auch B."/>
            <person name="Kono T."/>
            <person name="Mallez S."/>
            <person name="Zhang Y."/>
            <person name="Obille A."/>
            <person name="Becker A."/>
            <person name="Abrahante J.E."/>
            <person name="Garbe J."/>
            <person name="Badalamenti J.P."/>
            <person name="Herman A."/>
            <person name="Mangelson H."/>
            <person name="Liachko I."/>
            <person name="Sullivan S."/>
            <person name="Sone E.D."/>
            <person name="Koren S."/>
            <person name="Silverstein K.A.T."/>
            <person name="Beckman K.B."/>
            <person name="Gohl D.M."/>
        </authorList>
    </citation>
    <scope>NUCLEOTIDE SEQUENCE</scope>
    <source>
        <strain evidence="2">Duluth1</strain>
        <tissue evidence="2">Whole animal</tissue>
    </source>
</reference>
<evidence type="ECO:0000256" key="1">
    <source>
        <dbReference type="SAM" id="SignalP"/>
    </source>
</evidence>
<feature type="signal peptide" evidence="1">
    <location>
        <begin position="1"/>
        <end position="17"/>
    </location>
</feature>
<protein>
    <submittedName>
        <fullName evidence="2">Uncharacterized protein</fullName>
    </submittedName>
</protein>
<sequence>MIHIGLSLLTVALESGADNISLPYLPGQGRYVQILVHGKLILVIPCEWQRDIKIAFSSFRLYVIPSVSPSVGRS</sequence>
<feature type="chain" id="PRO_5039372321" evidence="1">
    <location>
        <begin position="18"/>
        <end position="74"/>
    </location>
</feature>